<dbReference type="PANTHER" id="PTHR37811">
    <property type="entry name" value="BLL5343 PROTEIN"/>
    <property type="match status" value="1"/>
</dbReference>
<dbReference type="EMBL" id="JASJUT010000010">
    <property type="protein sequence ID" value="MDK2597436.1"/>
    <property type="molecule type" value="Genomic_DNA"/>
</dbReference>
<protein>
    <submittedName>
        <fullName evidence="2">Antibiotic biosynthesis monooxygenase</fullName>
        <ecNumber evidence="2">1.14.-.-</ecNumber>
    </submittedName>
</protein>
<accession>A0ABT7EQU8</accession>
<evidence type="ECO:0000313" key="2">
    <source>
        <dbReference type="EMBL" id="MDK2597436.1"/>
    </source>
</evidence>
<dbReference type="PANTHER" id="PTHR37811:SF2">
    <property type="entry name" value="ABM DOMAIN-CONTAINING PROTEIN"/>
    <property type="match status" value="1"/>
</dbReference>
<dbReference type="Proteomes" id="UP001231915">
    <property type="component" value="Unassembled WGS sequence"/>
</dbReference>
<dbReference type="InterPro" id="IPR011008">
    <property type="entry name" value="Dimeric_a/b-barrel"/>
</dbReference>
<dbReference type="Pfam" id="PF03992">
    <property type="entry name" value="ABM"/>
    <property type="match status" value="1"/>
</dbReference>
<dbReference type="InterPro" id="IPR007138">
    <property type="entry name" value="ABM_dom"/>
</dbReference>
<dbReference type="RefSeq" id="WP_284138301.1">
    <property type="nucleotide sequence ID" value="NZ_JASJUT010000010.1"/>
</dbReference>
<proteinExistence type="predicted"/>
<dbReference type="InterPro" id="IPR052936">
    <property type="entry name" value="Jasmonate_Hydroxylase-like"/>
</dbReference>
<evidence type="ECO:0000313" key="3">
    <source>
        <dbReference type="Proteomes" id="UP001231915"/>
    </source>
</evidence>
<keyword evidence="3" id="KW-1185">Reference proteome</keyword>
<feature type="domain" description="ABM" evidence="1">
    <location>
        <begin position="2"/>
        <end position="90"/>
    </location>
</feature>
<gene>
    <name evidence="2" type="ORF">QNM18_20465</name>
</gene>
<sequence>MIAVIFEVTLKPQGKDTYLDIAASLKTLLAKQPGFISIERFVSVSNPCYFLSLSFWQDEQAILRWREQLEHKQAQEKGKSELFEDFRLRVAHVSRDYGMSLGRESYDSAD</sequence>
<comment type="caution">
    <text evidence="2">The sequence shown here is derived from an EMBL/GenBank/DDBJ whole genome shotgun (WGS) entry which is preliminary data.</text>
</comment>
<dbReference type="PROSITE" id="PS51725">
    <property type="entry name" value="ABM"/>
    <property type="match status" value="1"/>
</dbReference>
<reference evidence="2 3" key="1">
    <citation type="submission" date="2023-05" db="EMBL/GenBank/DDBJ databases">
        <title>Pseudoalteromonas ardens sp. nov., Pseudoalteromonas obscura sp. nov., and Pseudoalteromonas umbrosa sp. nov., isolated from the coral Montipora capitata.</title>
        <authorList>
            <person name="Thomas E.M."/>
            <person name="Smith E.M."/>
            <person name="Papke E."/>
            <person name="Shlafstein M.D."/>
            <person name="Oline D.K."/>
            <person name="Videau P."/>
            <person name="Saw J.H."/>
            <person name="Strangman W.K."/>
            <person name="Ushijima B."/>
        </authorList>
    </citation>
    <scope>NUCLEOTIDE SEQUENCE [LARGE SCALE GENOMIC DNA]</scope>
    <source>
        <strain evidence="2 3">P94</strain>
    </source>
</reference>
<keyword evidence="2" id="KW-0503">Monooxygenase</keyword>
<dbReference type="Gene3D" id="3.30.70.100">
    <property type="match status" value="1"/>
</dbReference>
<organism evidence="2 3">
    <name type="scientific">Pseudoalteromonas obscura</name>
    <dbReference type="NCBI Taxonomy" id="3048491"/>
    <lineage>
        <taxon>Bacteria</taxon>
        <taxon>Pseudomonadati</taxon>
        <taxon>Pseudomonadota</taxon>
        <taxon>Gammaproteobacteria</taxon>
        <taxon>Alteromonadales</taxon>
        <taxon>Pseudoalteromonadaceae</taxon>
        <taxon>Pseudoalteromonas</taxon>
    </lineage>
</organism>
<dbReference type="EC" id="1.14.-.-" evidence="2"/>
<dbReference type="SUPFAM" id="SSF54909">
    <property type="entry name" value="Dimeric alpha+beta barrel"/>
    <property type="match status" value="1"/>
</dbReference>
<keyword evidence="2" id="KW-0560">Oxidoreductase</keyword>
<dbReference type="GO" id="GO:0004497">
    <property type="term" value="F:monooxygenase activity"/>
    <property type="evidence" value="ECO:0007669"/>
    <property type="project" value="UniProtKB-KW"/>
</dbReference>
<evidence type="ECO:0000259" key="1">
    <source>
        <dbReference type="PROSITE" id="PS51725"/>
    </source>
</evidence>
<name>A0ABT7EQU8_9GAMM</name>